<dbReference type="RefSeq" id="WP_100789861.1">
    <property type="nucleotide sequence ID" value="NZ_NPDQ01000002.1"/>
</dbReference>
<comment type="caution">
    <text evidence="1">The sequence shown here is derived from an EMBL/GenBank/DDBJ whole genome shotgun (WGS) entry which is preliminary data.</text>
</comment>
<proteinExistence type="predicted"/>
<organism evidence="1 2">
    <name type="scientific">Leptospira brenneri</name>
    <dbReference type="NCBI Taxonomy" id="2023182"/>
    <lineage>
        <taxon>Bacteria</taxon>
        <taxon>Pseudomonadati</taxon>
        <taxon>Spirochaetota</taxon>
        <taxon>Spirochaetia</taxon>
        <taxon>Leptospirales</taxon>
        <taxon>Leptospiraceae</taxon>
        <taxon>Leptospira</taxon>
    </lineage>
</organism>
<gene>
    <name evidence="1" type="ORF">EHQ30_08860</name>
</gene>
<dbReference type="OrthoDB" id="342313at2"/>
<protein>
    <submittedName>
        <fullName evidence="1">Uncharacterized protein</fullName>
    </submittedName>
</protein>
<dbReference type="Proteomes" id="UP000297891">
    <property type="component" value="Unassembled WGS sequence"/>
</dbReference>
<keyword evidence="2" id="KW-1185">Reference proteome</keyword>
<name>A0A2M9Y4T4_9LEPT</name>
<dbReference type="EMBL" id="RQFP01000001">
    <property type="protein sequence ID" value="TGK96690.1"/>
    <property type="molecule type" value="Genomic_DNA"/>
</dbReference>
<evidence type="ECO:0000313" key="2">
    <source>
        <dbReference type="Proteomes" id="UP000297891"/>
    </source>
</evidence>
<sequence>MKFMLFYFLLIFLNCTDQKDFCMESVRRKGGSLEGEAKSLCLGYLVLDNSVRINEERGRPSSATRFIADQNLVGCLYKTIEERKCEKKSEYVPHFGY</sequence>
<dbReference type="AlphaFoldDB" id="A0A2M9Y4T4"/>
<reference evidence="1" key="1">
    <citation type="journal article" date="2019" name="PLoS Negl. Trop. Dis.">
        <title>Revisiting the worldwide diversity of Leptospira species in the environment.</title>
        <authorList>
            <person name="Vincent A.T."/>
            <person name="Schiettekatte O."/>
            <person name="Bourhy P."/>
            <person name="Veyrier F.J."/>
            <person name="Picardeau M."/>
        </authorList>
    </citation>
    <scope>NUCLEOTIDE SEQUENCE [LARGE SCALE GENOMIC DNA]</scope>
    <source>
        <strain evidence="1">201800277</strain>
    </source>
</reference>
<accession>A0A2M9Y4T4</accession>
<evidence type="ECO:0000313" key="1">
    <source>
        <dbReference type="EMBL" id="TGK96690.1"/>
    </source>
</evidence>